<sequence length="66" mass="7737">MYSVWMERYKYTDRKNIEILYKNNIDKISGILRKQKFIAITSRPTLPPNEVNNSTTVSSVGIKMKI</sequence>
<reference evidence="1" key="2">
    <citation type="journal article" date="2023" name="Commun. Biol.">
        <title>Intrasexual cuticular hydrocarbon dimorphism in a wasp sheds light on hydrocarbon biosynthesis genes in Hymenoptera.</title>
        <authorList>
            <person name="Moris V.C."/>
            <person name="Podsiadlowski L."/>
            <person name="Martin S."/>
            <person name="Oeyen J.P."/>
            <person name="Donath A."/>
            <person name="Petersen M."/>
            <person name="Wilbrandt J."/>
            <person name="Misof B."/>
            <person name="Liedtke D."/>
            <person name="Thamm M."/>
            <person name="Scheiner R."/>
            <person name="Schmitt T."/>
            <person name="Niehuis O."/>
        </authorList>
    </citation>
    <scope>NUCLEOTIDE SEQUENCE</scope>
    <source>
        <strain evidence="1">GBR_01_08_01A</strain>
    </source>
</reference>
<organism evidence="1 2">
    <name type="scientific">Odynerus spinipes</name>
    <dbReference type="NCBI Taxonomy" id="1348599"/>
    <lineage>
        <taxon>Eukaryota</taxon>
        <taxon>Metazoa</taxon>
        <taxon>Ecdysozoa</taxon>
        <taxon>Arthropoda</taxon>
        <taxon>Hexapoda</taxon>
        <taxon>Insecta</taxon>
        <taxon>Pterygota</taxon>
        <taxon>Neoptera</taxon>
        <taxon>Endopterygota</taxon>
        <taxon>Hymenoptera</taxon>
        <taxon>Apocrita</taxon>
        <taxon>Aculeata</taxon>
        <taxon>Vespoidea</taxon>
        <taxon>Vespidae</taxon>
        <taxon>Eumeninae</taxon>
        <taxon>Odynerus</taxon>
    </lineage>
</organism>
<dbReference type="EMBL" id="JAIFRP010000022">
    <property type="protein sequence ID" value="KAK2585086.1"/>
    <property type="molecule type" value="Genomic_DNA"/>
</dbReference>
<gene>
    <name evidence="1" type="ORF">KPH14_008598</name>
</gene>
<accession>A0AAD9RSM0</accession>
<dbReference type="Proteomes" id="UP001258017">
    <property type="component" value="Unassembled WGS sequence"/>
</dbReference>
<comment type="caution">
    <text evidence="1">The sequence shown here is derived from an EMBL/GenBank/DDBJ whole genome shotgun (WGS) entry which is preliminary data.</text>
</comment>
<evidence type="ECO:0000313" key="2">
    <source>
        <dbReference type="Proteomes" id="UP001258017"/>
    </source>
</evidence>
<protein>
    <submittedName>
        <fullName evidence="1">Uncharacterized protein</fullName>
    </submittedName>
</protein>
<evidence type="ECO:0000313" key="1">
    <source>
        <dbReference type="EMBL" id="KAK2585086.1"/>
    </source>
</evidence>
<name>A0AAD9RSM0_9HYME</name>
<keyword evidence="2" id="KW-1185">Reference proteome</keyword>
<dbReference type="AlphaFoldDB" id="A0AAD9RSM0"/>
<proteinExistence type="predicted"/>
<reference evidence="1" key="1">
    <citation type="submission" date="2021-08" db="EMBL/GenBank/DDBJ databases">
        <authorList>
            <person name="Misof B."/>
            <person name="Oliver O."/>
            <person name="Podsiadlowski L."/>
            <person name="Donath A."/>
            <person name="Peters R."/>
            <person name="Mayer C."/>
            <person name="Rust J."/>
            <person name="Gunkel S."/>
            <person name="Lesny P."/>
            <person name="Martin S."/>
            <person name="Oeyen J.P."/>
            <person name="Petersen M."/>
            <person name="Panagiotis P."/>
            <person name="Wilbrandt J."/>
            <person name="Tanja T."/>
        </authorList>
    </citation>
    <scope>NUCLEOTIDE SEQUENCE</scope>
    <source>
        <strain evidence="1">GBR_01_08_01A</strain>
        <tissue evidence="1">Thorax + abdomen</tissue>
    </source>
</reference>